<keyword evidence="4 6" id="KW-1133">Transmembrane helix</keyword>
<comment type="caution">
    <text evidence="7">The sequence shown here is derived from an EMBL/GenBank/DDBJ whole genome shotgun (WGS) entry which is preliminary data.</text>
</comment>
<keyword evidence="2" id="KW-1003">Cell membrane</keyword>
<dbReference type="EMBL" id="JBHTMK010000079">
    <property type="protein sequence ID" value="MFD1374254.1"/>
    <property type="molecule type" value="Genomic_DNA"/>
</dbReference>
<keyword evidence="5 6" id="KW-0472">Membrane</keyword>
<keyword evidence="3 6" id="KW-0812">Transmembrane</keyword>
<gene>
    <name evidence="7" type="ORF">ACFQ5G_53755</name>
</gene>
<dbReference type="Gene3D" id="1.20.1740.10">
    <property type="entry name" value="Amino acid/polyamine transporter I"/>
    <property type="match status" value="1"/>
</dbReference>
<evidence type="ECO:0000256" key="4">
    <source>
        <dbReference type="ARBA" id="ARBA00022989"/>
    </source>
</evidence>
<reference evidence="8" key="1">
    <citation type="journal article" date="2019" name="Int. J. Syst. Evol. Microbiol.">
        <title>The Global Catalogue of Microorganisms (GCM) 10K type strain sequencing project: providing services to taxonomists for standard genome sequencing and annotation.</title>
        <authorList>
            <consortium name="The Broad Institute Genomics Platform"/>
            <consortium name="The Broad Institute Genome Sequencing Center for Infectious Disease"/>
            <person name="Wu L."/>
            <person name="Ma J."/>
        </authorList>
    </citation>
    <scope>NUCLEOTIDE SEQUENCE [LARGE SCALE GENOMIC DNA]</scope>
    <source>
        <strain evidence="8">CCM 7526</strain>
    </source>
</reference>
<evidence type="ECO:0000256" key="5">
    <source>
        <dbReference type="ARBA" id="ARBA00023136"/>
    </source>
</evidence>
<sequence>MSETNNSSRAGRLGAPGVVFIVVAAAAPLSIMAGTAPFALSIGGLAAPAAYLVAGAVLTLFAVGFTRMTRVVHGGGAFYSYVTLGLGRRAGAATGVLALISYNAIQFGSYGLLGMQFEAAVARFTGLDLPWWVWSLLAVAAIWALGRRGAEVSACLLGVLLVVESLLLAALVVAVVAQGGHSGLSLAGLTPQAWGHPGILAALGIAFVCFMGFESTAIYRTEARHGDRTITRATYAAVAFLAVFYALVLWALVQAIGDADAVAVAGADPTAVLMTVIEDYLGAAAGTITYIFLVTSIFASQVAFHNAINRYARALAEDGLLPAGLQRVHPRFGSPTRAGAVQSIAAATVIVAAAILGADPFLQMTIWVSTPGTIGVLAMQCLASAAVAAFFLRRTAGRATAVIAAVSTVALVVLLALVIVNIDLITGAGAVTNNVLLTVPAVAFVTGLVAAGLLRHRRPAIYARIGGEDAQRVLAENPQGS</sequence>
<evidence type="ECO:0000256" key="3">
    <source>
        <dbReference type="ARBA" id="ARBA00022692"/>
    </source>
</evidence>
<evidence type="ECO:0000256" key="6">
    <source>
        <dbReference type="SAM" id="Phobius"/>
    </source>
</evidence>
<dbReference type="InterPro" id="IPR002293">
    <property type="entry name" value="AA/rel_permease1"/>
</dbReference>
<dbReference type="PANTHER" id="PTHR42770:SF16">
    <property type="entry name" value="AMINO ACID PERMEASE"/>
    <property type="match status" value="1"/>
</dbReference>
<feature type="transmembrane region" description="Helical" evidence="6">
    <location>
        <begin position="12"/>
        <end position="32"/>
    </location>
</feature>
<comment type="subcellular location">
    <subcellularLocation>
        <location evidence="1">Cell membrane</location>
        <topology evidence="1">Multi-pass membrane protein</topology>
    </subcellularLocation>
</comment>
<dbReference type="PIRSF" id="PIRSF006060">
    <property type="entry name" value="AA_transporter"/>
    <property type="match status" value="1"/>
</dbReference>
<evidence type="ECO:0000256" key="1">
    <source>
        <dbReference type="ARBA" id="ARBA00004651"/>
    </source>
</evidence>
<dbReference type="PANTHER" id="PTHR42770">
    <property type="entry name" value="AMINO ACID TRANSPORTER-RELATED"/>
    <property type="match status" value="1"/>
</dbReference>
<evidence type="ECO:0000313" key="8">
    <source>
        <dbReference type="Proteomes" id="UP001597183"/>
    </source>
</evidence>
<feature type="transmembrane region" description="Helical" evidence="6">
    <location>
        <begin position="399"/>
        <end position="422"/>
    </location>
</feature>
<organism evidence="7 8">
    <name type="scientific">Actinoplanes sichuanensis</name>
    <dbReference type="NCBI Taxonomy" id="512349"/>
    <lineage>
        <taxon>Bacteria</taxon>
        <taxon>Bacillati</taxon>
        <taxon>Actinomycetota</taxon>
        <taxon>Actinomycetes</taxon>
        <taxon>Micromonosporales</taxon>
        <taxon>Micromonosporaceae</taxon>
        <taxon>Actinoplanes</taxon>
    </lineage>
</organism>
<dbReference type="Pfam" id="PF13520">
    <property type="entry name" value="AA_permease_2"/>
    <property type="match status" value="1"/>
</dbReference>
<accession>A0ABW4ATZ9</accession>
<feature type="transmembrane region" description="Helical" evidence="6">
    <location>
        <begin position="364"/>
        <end position="392"/>
    </location>
</feature>
<feature type="transmembrane region" description="Helical" evidence="6">
    <location>
        <begin position="38"/>
        <end position="63"/>
    </location>
</feature>
<feature type="transmembrane region" description="Helical" evidence="6">
    <location>
        <begin position="90"/>
        <end position="109"/>
    </location>
</feature>
<feature type="transmembrane region" description="Helical" evidence="6">
    <location>
        <begin position="153"/>
        <end position="174"/>
    </location>
</feature>
<feature type="transmembrane region" description="Helical" evidence="6">
    <location>
        <begin position="434"/>
        <end position="454"/>
    </location>
</feature>
<feature type="transmembrane region" description="Helical" evidence="6">
    <location>
        <begin position="194"/>
        <end position="213"/>
    </location>
</feature>
<evidence type="ECO:0000256" key="2">
    <source>
        <dbReference type="ARBA" id="ARBA00022475"/>
    </source>
</evidence>
<feature type="transmembrane region" description="Helical" evidence="6">
    <location>
        <begin position="280"/>
        <end position="304"/>
    </location>
</feature>
<feature type="transmembrane region" description="Helical" evidence="6">
    <location>
        <begin position="233"/>
        <end position="253"/>
    </location>
</feature>
<proteinExistence type="predicted"/>
<dbReference type="Proteomes" id="UP001597183">
    <property type="component" value="Unassembled WGS sequence"/>
</dbReference>
<protein>
    <submittedName>
        <fullName evidence="7">APC family permease</fullName>
    </submittedName>
</protein>
<dbReference type="RefSeq" id="WP_317794149.1">
    <property type="nucleotide sequence ID" value="NZ_AP028461.1"/>
</dbReference>
<dbReference type="InterPro" id="IPR050367">
    <property type="entry name" value="APC_superfamily"/>
</dbReference>
<keyword evidence="8" id="KW-1185">Reference proteome</keyword>
<evidence type="ECO:0000313" key="7">
    <source>
        <dbReference type="EMBL" id="MFD1374254.1"/>
    </source>
</evidence>
<feature type="transmembrane region" description="Helical" evidence="6">
    <location>
        <begin position="339"/>
        <end position="358"/>
    </location>
</feature>
<name>A0ABW4ATZ9_9ACTN</name>
<feature type="transmembrane region" description="Helical" evidence="6">
    <location>
        <begin position="129"/>
        <end position="146"/>
    </location>
</feature>